<evidence type="ECO:0000259" key="2">
    <source>
        <dbReference type="PROSITE" id="PS50943"/>
    </source>
</evidence>
<dbReference type="InterPro" id="IPR001387">
    <property type="entry name" value="Cro/C1-type_HTH"/>
</dbReference>
<dbReference type="PANTHER" id="PTHR46797">
    <property type="entry name" value="HTH-TYPE TRANSCRIPTIONAL REGULATOR"/>
    <property type="match status" value="1"/>
</dbReference>
<feature type="domain" description="HTH cro/C1-type" evidence="2">
    <location>
        <begin position="12"/>
        <end position="66"/>
    </location>
</feature>
<dbReference type="GO" id="GO:0003700">
    <property type="term" value="F:DNA-binding transcription factor activity"/>
    <property type="evidence" value="ECO:0007669"/>
    <property type="project" value="TreeGrafter"/>
</dbReference>
<evidence type="ECO:0000313" key="3">
    <source>
        <dbReference type="EMBL" id="MBU3849635.1"/>
    </source>
</evidence>
<dbReference type="SMART" id="SM00530">
    <property type="entry name" value="HTH_XRE"/>
    <property type="match status" value="1"/>
</dbReference>
<dbReference type="GO" id="GO:0003677">
    <property type="term" value="F:DNA binding"/>
    <property type="evidence" value="ECO:0007669"/>
    <property type="project" value="UniProtKB-KW"/>
</dbReference>
<dbReference type="AlphaFoldDB" id="A0A9E2NYV3"/>
<dbReference type="Gene3D" id="1.10.260.40">
    <property type="entry name" value="lambda repressor-like DNA-binding domains"/>
    <property type="match status" value="1"/>
</dbReference>
<dbReference type="GO" id="GO:0005829">
    <property type="term" value="C:cytosol"/>
    <property type="evidence" value="ECO:0007669"/>
    <property type="project" value="TreeGrafter"/>
</dbReference>
<protein>
    <submittedName>
        <fullName evidence="3">Helix-turn-helix domain-containing protein</fullName>
    </submittedName>
</protein>
<evidence type="ECO:0000313" key="4">
    <source>
        <dbReference type="Proteomes" id="UP000823914"/>
    </source>
</evidence>
<gene>
    <name evidence="3" type="ORF">IAA16_03630</name>
</gene>
<dbReference type="EMBL" id="JAHLFV010000081">
    <property type="protein sequence ID" value="MBU3849635.1"/>
    <property type="molecule type" value="Genomic_DNA"/>
</dbReference>
<dbReference type="CDD" id="cd00093">
    <property type="entry name" value="HTH_XRE"/>
    <property type="match status" value="1"/>
</dbReference>
<reference evidence="3" key="2">
    <citation type="submission" date="2021-04" db="EMBL/GenBank/DDBJ databases">
        <authorList>
            <person name="Gilroy R."/>
        </authorList>
    </citation>
    <scope>NUCLEOTIDE SEQUENCE</scope>
    <source>
        <strain evidence="3">Gambia15-2214</strain>
    </source>
</reference>
<accession>A0A9E2NYV3</accession>
<dbReference type="PROSITE" id="PS50943">
    <property type="entry name" value="HTH_CROC1"/>
    <property type="match status" value="1"/>
</dbReference>
<organism evidence="3 4">
    <name type="scientific">Candidatus Treponema excrementipullorum</name>
    <dbReference type="NCBI Taxonomy" id="2838768"/>
    <lineage>
        <taxon>Bacteria</taxon>
        <taxon>Pseudomonadati</taxon>
        <taxon>Spirochaetota</taxon>
        <taxon>Spirochaetia</taxon>
        <taxon>Spirochaetales</taxon>
        <taxon>Treponemataceae</taxon>
        <taxon>Treponema</taxon>
    </lineage>
</organism>
<dbReference type="PANTHER" id="PTHR46797:SF1">
    <property type="entry name" value="METHYLPHOSPHONATE SYNTHASE"/>
    <property type="match status" value="1"/>
</dbReference>
<name>A0A9E2NYV3_9SPIR</name>
<proteinExistence type="predicted"/>
<dbReference type="Pfam" id="PF01381">
    <property type="entry name" value="HTH_3"/>
    <property type="match status" value="1"/>
</dbReference>
<keyword evidence="1" id="KW-0238">DNA-binding</keyword>
<comment type="caution">
    <text evidence="3">The sequence shown here is derived from an EMBL/GenBank/DDBJ whole genome shotgun (WGS) entry which is preliminary data.</text>
</comment>
<dbReference type="Proteomes" id="UP000823914">
    <property type="component" value="Unassembled WGS sequence"/>
</dbReference>
<dbReference type="SUPFAM" id="SSF47413">
    <property type="entry name" value="lambda repressor-like DNA-binding domains"/>
    <property type="match status" value="1"/>
</dbReference>
<dbReference type="InterPro" id="IPR010982">
    <property type="entry name" value="Lambda_DNA-bd_dom_sf"/>
</dbReference>
<reference evidence="3" key="1">
    <citation type="journal article" date="2021" name="PeerJ">
        <title>Extensive microbial diversity within the chicken gut microbiome revealed by metagenomics and culture.</title>
        <authorList>
            <person name="Gilroy R."/>
            <person name="Ravi A."/>
            <person name="Getino M."/>
            <person name="Pursley I."/>
            <person name="Horton D.L."/>
            <person name="Alikhan N.F."/>
            <person name="Baker D."/>
            <person name="Gharbi K."/>
            <person name="Hall N."/>
            <person name="Watson M."/>
            <person name="Adriaenssens E.M."/>
            <person name="Foster-Nyarko E."/>
            <person name="Jarju S."/>
            <person name="Secka A."/>
            <person name="Antonio M."/>
            <person name="Oren A."/>
            <person name="Chaudhuri R.R."/>
            <person name="La Ragione R."/>
            <person name="Hildebrand F."/>
            <person name="Pallen M.J."/>
        </authorList>
    </citation>
    <scope>NUCLEOTIDE SEQUENCE</scope>
    <source>
        <strain evidence="3">Gambia15-2214</strain>
    </source>
</reference>
<dbReference type="InterPro" id="IPR050807">
    <property type="entry name" value="TransReg_Diox_bact_type"/>
</dbReference>
<sequence>MAIDYPLLGKKIQERRKELHKTQEKMAELLSVTVGYVSQIERGITKVNLDTLSKIAEILECDVTEFLKGVGENSKIYLFEEMNGIFAALNGTNKKILLEIAAILQKNQE</sequence>
<evidence type="ECO:0000256" key="1">
    <source>
        <dbReference type="ARBA" id="ARBA00023125"/>
    </source>
</evidence>